<dbReference type="SMART" id="SM00212">
    <property type="entry name" value="UBCc"/>
    <property type="match status" value="1"/>
</dbReference>
<evidence type="ECO:0000256" key="1">
    <source>
        <dbReference type="ARBA" id="ARBA00012486"/>
    </source>
</evidence>
<feature type="domain" description="UBC core" evidence="9">
    <location>
        <begin position="7"/>
        <end position="157"/>
    </location>
</feature>
<evidence type="ECO:0000256" key="5">
    <source>
        <dbReference type="ARBA" id="ARBA00022840"/>
    </source>
</evidence>
<dbReference type="InterPro" id="IPR016135">
    <property type="entry name" value="UBQ-conjugating_enzyme/RWD"/>
</dbReference>
<evidence type="ECO:0000259" key="9">
    <source>
        <dbReference type="PROSITE" id="PS50127"/>
    </source>
</evidence>
<dbReference type="AlphaFoldDB" id="A0A9W8B923"/>
<dbReference type="PROSITE" id="PS00183">
    <property type="entry name" value="UBC_1"/>
    <property type="match status" value="1"/>
</dbReference>
<evidence type="ECO:0000256" key="4">
    <source>
        <dbReference type="ARBA" id="ARBA00022786"/>
    </source>
</evidence>
<dbReference type="OrthoDB" id="9978460at2759"/>
<feature type="region of interest" description="Disordered" evidence="8">
    <location>
        <begin position="346"/>
        <end position="370"/>
    </location>
</feature>
<feature type="compositionally biased region" description="Low complexity" evidence="8">
    <location>
        <begin position="250"/>
        <end position="269"/>
    </location>
</feature>
<dbReference type="PROSITE" id="PS50127">
    <property type="entry name" value="UBC_2"/>
    <property type="match status" value="1"/>
</dbReference>
<keyword evidence="4 7" id="KW-0833">Ubl conjugation pathway</keyword>
<dbReference type="PANTHER" id="PTHR24067">
    <property type="entry name" value="UBIQUITIN-CONJUGATING ENZYME E2"/>
    <property type="match status" value="1"/>
</dbReference>
<feature type="active site" description="Glycyl thioester intermediate" evidence="6">
    <location>
        <position position="91"/>
    </location>
</feature>
<dbReference type="InterPro" id="IPR000608">
    <property type="entry name" value="UBC"/>
</dbReference>
<dbReference type="Proteomes" id="UP001151582">
    <property type="component" value="Unassembled WGS sequence"/>
</dbReference>
<dbReference type="GO" id="GO:0005524">
    <property type="term" value="F:ATP binding"/>
    <property type="evidence" value="ECO:0007669"/>
    <property type="project" value="UniProtKB-UniRule"/>
</dbReference>
<organism evidence="10 11">
    <name type="scientific">Dimargaris verticillata</name>
    <dbReference type="NCBI Taxonomy" id="2761393"/>
    <lineage>
        <taxon>Eukaryota</taxon>
        <taxon>Fungi</taxon>
        <taxon>Fungi incertae sedis</taxon>
        <taxon>Zoopagomycota</taxon>
        <taxon>Kickxellomycotina</taxon>
        <taxon>Dimargaritomycetes</taxon>
        <taxon>Dimargaritales</taxon>
        <taxon>Dimargaritaceae</taxon>
        <taxon>Dimargaris</taxon>
    </lineage>
</organism>
<comment type="caution">
    <text evidence="10">The sequence shown here is derived from an EMBL/GenBank/DDBJ whole genome shotgun (WGS) entry which is preliminary data.</text>
</comment>
<dbReference type="EMBL" id="JANBQB010000046">
    <property type="protein sequence ID" value="KAJ1983644.1"/>
    <property type="molecule type" value="Genomic_DNA"/>
</dbReference>
<proteinExistence type="inferred from homology"/>
<feature type="compositionally biased region" description="Polar residues" evidence="8">
    <location>
        <begin position="211"/>
        <end position="227"/>
    </location>
</feature>
<keyword evidence="3 7" id="KW-0547">Nucleotide-binding</keyword>
<comment type="similarity">
    <text evidence="7">Belongs to the ubiquitin-conjugating enzyme family.</text>
</comment>
<dbReference type="InterPro" id="IPR023313">
    <property type="entry name" value="UBQ-conjugating_AS"/>
</dbReference>
<feature type="compositionally biased region" description="Polar residues" evidence="8">
    <location>
        <begin position="149"/>
        <end position="172"/>
    </location>
</feature>
<evidence type="ECO:0000256" key="8">
    <source>
        <dbReference type="SAM" id="MobiDB-lite"/>
    </source>
</evidence>
<reference evidence="10" key="1">
    <citation type="submission" date="2022-07" db="EMBL/GenBank/DDBJ databases">
        <title>Phylogenomic reconstructions and comparative analyses of Kickxellomycotina fungi.</title>
        <authorList>
            <person name="Reynolds N.K."/>
            <person name="Stajich J.E."/>
            <person name="Barry K."/>
            <person name="Grigoriev I.V."/>
            <person name="Crous P."/>
            <person name="Smith M.E."/>
        </authorList>
    </citation>
    <scope>NUCLEOTIDE SEQUENCE</scope>
    <source>
        <strain evidence="10">RSA 567</strain>
    </source>
</reference>
<evidence type="ECO:0000256" key="6">
    <source>
        <dbReference type="PROSITE-ProRule" id="PRU10133"/>
    </source>
</evidence>
<evidence type="ECO:0000256" key="3">
    <source>
        <dbReference type="ARBA" id="ARBA00022741"/>
    </source>
</evidence>
<feature type="region of interest" description="Disordered" evidence="8">
    <location>
        <begin position="149"/>
        <end position="295"/>
    </location>
</feature>
<dbReference type="Gene3D" id="3.10.110.10">
    <property type="entry name" value="Ubiquitin Conjugating Enzyme"/>
    <property type="match status" value="1"/>
</dbReference>
<dbReference type="EC" id="2.3.2.23" evidence="1"/>
<keyword evidence="11" id="KW-1185">Reference proteome</keyword>
<evidence type="ECO:0000256" key="7">
    <source>
        <dbReference type="RuleBase" id="RU362109"/>
    </source>
</evidence>
<dbReference type="Pfam" id="PF00179">
    <property type="entry name" value="UQ_con"/>
    <property type="match status" value="1"/>
</dbReference>
<dbReference type="InterPro" id="IPR050113">
    <property type="entry name" value="Ub_conjugating_enzyme"/>
</dbReference>
<protein>
    <recommendedName>
        <fullName evidence="1">E2 ubiquitin-conjugating enzyme</fullName>
        <ecNumber evidence="1">2.3.2.23</ecNumber>
    </recommendedName>
</protein>
<dbReference type="CDD" id="cd23805">
    <property type="entry name" value="UBCc_UBE2T"/>
    <property type="match status" value="1"/>
</dbReference>
<keyword evidence="5 7" id="KW-0067">ATP-binding</keyword>
<accession>A0A9W8B923</accession>
<keyword evidence="2 10" id="KW-0808">Transferase</keyword>
<name>A0A9W8B923_9FUNG</name>
<sequence length="370" mass="39832">MAAMPASLLGRLKRELELLARDPPTGVICYPEGDSLAQWTAFIKGPRDTPYEGGTFKLQVTIPDRYPFEPPQIQFKTPVYHPNIDPQGRICLNLLKMPPHGDWKPSLNVSIVLTSLGVLLAEPNPNDPLLVDVANEYREQPSMYATKARQWTKQHATGSDETLDSTQVSPKNSALPLLITPTTARDTGPLPTRHQRPAQSSVGLKLRARPRNQSNLELASPSTTSPCLSVPGSKSGADGPAVTNPISTPTLTLTASQPSASSALSPQQPDSTTDPNSQPATHISTAKPMPASIRPPVLHLVPSPVKGKAPATRNSSVTRTASLTEYAELFQGVGDVLPPSIRGKRQILKRASSQSKRLRELAPSPPEHVD</sequence>
<evidence type="ECO:0000313" key="10">
    <source>
        <dbReference type="EMBL" id="KAJ1983644.1"/>
    </source>
</evidence>
<evidence type="ECO:0000313" key="11">
    <source>
        <dbReference type="Proteomes" id="UP001151582"/>
    </source>
</evidence>
<dbReference type="SUPFAM" id="SSF54495">
    <property type="entry name" value="UBC-like"/>
    <property type="match status" value="1"/>
</dbReference>
<keyword evidence="10" id="KW-0012">Acyltransferase</keyword>
<feature type="compositionally biased region" description="Polar residues" evidence="8">
    <location>
        <begin position="270"/>
        <end position="284"/>
    </location>
</feature>
<evidence type="ECO:0000256" key="2">
    <source>
        <dbReference type="ARBA" id="ARBA00022679"/>
    </source>
</evidence>
<gene>
    <name evidence="10" type="primary">UBE2T</name>
    <name evidence="10" type="ORF">H4R34_001158</name>
</gene>
<dbReference type="FunFam" id="3.10.110.10:FF:000041">
    <property type="entry name" value="Ubiquitin-conjugating enzyme E2 T"/>
    <property type="match status" value="1"/>
</dbReference>
<dbReference type="GO" id="GO:0061631">
    <property type="term" value="F:ubiquitin conjugating enzyme activity"/>
    <property type="evidence" value="ECO:0007669"/>
    <property type="project" value="UniProtKB-EC"/>
</dbReference>